<organism evidence="2 3">
    <name type="scientific">Desulfomicrobium apsheronum</name>
    <dbReference type="NCBI Taxonomy" id="52560"/>
    <lineage>
        <taxon>Bacteria</taxon>
        <taxon>Pseudomonadati</taxon>
        <taxon>Thermodesulfobacteriota</taxon>
        <taxon>Desulfovibrionia</taxon>
        <taxon>Desulfovibrionales</taxon>
        <taxon>Desulfomicrobiaceae</taxon>
        <taxon>Desulfomicrobium</taxon>
    </lineage>
</organism>
<reference evidence="3" key="1">
    <citation type="submission" date="2016-10" db="EMBL/GenBank/DDBJ databases">
        <authorList>
            <person name="Varghese N."/>
            <person name="Submissions S."/>
        </authorList>
    </citation>
    <scope>NUCLEOTIDE SEQUENCE [LARGE SCALE GENOMIC DNA]</scope>
    <source>
        <strain evidence="3">DSM 5918</strain>
    </source>
</reference>
<sequence>MTERKAEMKRREFFSRFVPVLDQTVDAAKTPKQTVLPTRIRLTENERFLRAMALGIDPATVTPGQLENLVPDPELQSTPSKKEQLDSEA</sequence>
<dbReference type="OrthoDB" id="5460388at2"/>
<dbReference type="Proteomes" id="UP000198635">
    <property type="component" value="Unassembled WGS sequence"/>
</dbReference>
<evidence type="ECO:0000313" key="3">
    <source>
        <dbReference type="Proteomes" id="UP000198635"/>
    </source>
</evidence>
<dbReference type="EMBL" id="FORX01000003">
    <property type="protein sequence ID" value="SFJ46574.1"/>
    <property type="molecule type" value="Genomic_DNA"/>
</dbReference>
<keyword evidence="3" id="KW-1185">Reference proteome</keyword>
<dbReference type="STRING" id="52560.SAMN04488082_103204"/>
<protein>
    <submittedName>
        <fullName evidence="2">Uncharacterized protein</fullName>
    </submittedName>
</protein>
<gene>
    <name evidence="2" type="ORF">SAMN04488082_103204</name>
</gene>
<feature type="region of interest" description="Disordered" evidence="1">
    <location>
        <begin position="62"/>
        <end position="89"/>
    </location>
</feature>
<proteinExistence type="predicted"/>
<name>A0A1I3RIX8_9BACT</name>
<evidence type="ECO:0000313" key="2">
    <source>
        <dbReference type="EMBL" id="SFJ46574.1"/>
    </source>
</evidence>
<feature type="compositionally biased region" description="Basic and acidic residues" evidence="1">
    <location>
        <begin position="80"/>
        <end position="89"/>
    </location>
</feature>
<evidence type="ECO:0000256" key="1">
    <source>
        <dbReference type="SAM" id="MobiDB-lite"/>
    </source>
</evidence>
<accession>A0A1I3RIX8</accession>
<dbReference type="AlphaFoldDB" id="A0A1I3RIX8"/>